<protein>
    <submittedName>
        <fullName evidence="1">Uncharacterized protein</fullName>
    </submittedName>
</protein>
<reference evidence="1 2" key="1">
    <citation type="submission" date="2023-01" db="EMBL/GenBank/DDBJ databases">
        <title>Cultivation and genomic characterization of new, ubiquitous marine nitrite-oxidizing bacteria from the Nitrospirales.</title>
        <authorList>
            <person name="Mueller A.J."/>
            <person name="Daebeler A."/>
            <person name="Herbold C.W."/>
            <person name="Kirkegaard R.H."/>
            <person name="Daims H."/>
        </authorList>
    </citation>
    <scope>NUCLEOTIDE SEQUENCE [LARGE SCALE GENOMIC DNA]</scope>
    <source>
        <strain evidence="1 2">VA</strain>
    </source>
</reference>
<dbReference type="AlphaFoldDB" id="A0AA96JQE5"/>
<organism evidence="1 2">
    <name type="scientific">Candidatus Nitrospira allomarina</name>
    <dbReference type="NCBI Taxonomy" id="3020900"/>
    <lineage>
        <taxon>Bacteria</taxon>
        <taxon>Pseudomonadati</taxon>
        <taxon>Nitrospirota</taxon>
        <taxon>Nitrospiria</taxon>
        <taxon>Nitrospirales</taxon>
        <taxon>Nitrospiraceae</taxon>
        <taxon>Nitrospira</taxon>
    </lineage>
</organism>
<dbReference type="Pfam" id="PF22399">
    <property type="entry name" value="DUF6979"/>
    <property type="match status" value="1"/>
</dbReference>
<evidence type="ECO:0000313" key="2">
    <source>
        <dbReference type="Proteomes" id="UP001302719"/>
    </source>
</evidence>
<gene>
    <name evidence="1" type="ORF">PP769_10335</name>
</gene>
<name>A0AA96JQE5_9BACT</name>
<accession>A0AA96JQE5</accession>
<dbReference type="Proteomes" id="UP001302719">
    <property type="component" value="Chromosome"/>
</dbReference>
<keyword evidence="2" id="KW-1185">Reference proteome</keyword>
<dbReference type="EMBL" id="CP116967">
    <property type="protein sequence ID" value="WNM56382.1"/>
    <property type="molecule type" value="Genomic_DNA"/>
</dbReference>
<sequence>MKMAEVLYKIPLTRWVRGTMERNNAVGNDDMETWSKFWLKTYKDLGGNSDNSGSKECPKYAAYGLWRLGRISNSGKGFQNWTLERINEKLGKNATYAVFALDLLERKRGEHGGGGSVV</sequence>
<dbReference type="KEGG" id="nall:PP769_10335"/>
<dbReference type="InterPro" id="IPR053917">
    <property type="entry name" value="DUF6979"/>
</dbReference>
<dbReference type="RefSeq" id="WP_312639970.1">
    <property type="nucleotide sequence ID" value="NZ_CP116967.1"/>
</dbReference>
<evidence type="ECO:0000313" key="1">
    <source>
        <dbReference type="EMBL" id="WNM56382.1"/>
    </source>
</evidence>
<proteinExistence type="predicted"/>